<feature type="transmembrane region" description="Helical" evidence="8">
    <location>
        <begin position="294"/>
        <end position="313"/>
    </location>
</feature>
<protein>
    <submittedName>
        <fullName evidence="9">Polysaccharide biosynthesis protein</fullName>
    </submittedName>
</protein>
<evidence type="ECO:0000313" key="9">
    <source>
        <dbReference type="EMBL" id="QNM12696.1"/>
    </source>
</evidence>
<evidence type="ECO:0000256" key="3">
    <source>
        <dbReference type="ARBA" id="ARBA00022692"/>
    </source>
</evidence>
<keyword evidence="3 8" id="KW-0812">Transmembrane</keyword>
<dbReference type="GO" id="GO:0034204">
    <property type="term" value="P:lipid translocation"/>
    <property type="evidence" value="ECO:0007669"/>
    <property type="project" value="TreeGrafter"/>
</dbReference>
<keyword evidence="6 8" id="KW-1133">Transmembrane helix</keyword>
<feature type="transmembrane region" description="Helical" evidence="8">
    <location>
        <begin position="78"/>
        <end position="101"/>
    </location>
</feature>
<evidence type="ECO:0000256" key="2">
    <source>
        <dbReference type="ARBA" id="ARBA00022475"/>
    </source>
</evidence>
<feature type="transmembrane region" description="Helical" evidence="8">
    <location>
        <begin position="113"/>
        <end position="137"/>
    </location>
</feature>
<evidence type="ECO:0000256" key="4">
    <source>
        <dbReference type="ARBA" id="ARBA00022960"/>
    </source>
</evidence>
<feature type="transmembrane region" description="Helical" evidence="8">
    <location>
        <begin position="7"/>
        <end position="29"/>
    </location>
</feature>
<evidence type="ECO:0000256" key="6">
    <source>
        <dbReference type="ARBA" id="ARBA00022989"/>
    </source>
</evidence>
<dbReference type="GO" id="GO:0008360">
    <property type="term" value="P:regulation of cell shape"/>
    <property type="evidence" value="ECO:0007669"/>
    <property type="project" value="UniProtKB-KW"/>
</dbReference>
<evidence type="ECO:0000256" key="8">
    <source>
        <dbReference type="SAM" id="Phobius"/>
    </source>
</evidence>
<feature type="transmembrane region" description="Helical" evidence="8">
    <location>
        <begin position="215"/>
        <end position="234"/>
    </location>
</feature>
<dbReference type="Pfam" id="PF03023">
    <property type="entry name" value="MurJ"/>
    <property type="match status" value="1"/>
</dbReference>
<keyword evidence="5" id="KW-0573">Peptidoglycan synthesis</keyword>
<dbReference type="PANTHER" id="PTHR47019:SF1">
    <property type="entry name" value="LIPID II FLIPPASE MURJ"/>
    <property type="match status" value="1"/>
</dbReference>
<dbReference type="Proteomes" id="UP000515856">
    <property type="component" value="Chromosome"/>
</dbReference>
<comment type="subcellular location">
    <subcellularLocation>
        <location evidence="1">Cell membrane</location>
        <topology evidence="1">Multi-pass membrane protein</topology>
    </subcellularLocation>
</comment>
<feature type="transmembrane region" description="Helical" evidence="8">
    <location>
        <begin position="173"/>
        <end position="194"/>
    </location>
</feature>
<sequence>MNKRRYIQLGCMIGLTLLTQLITLIKMSVVASNFGVSVQMDAFNFSNNIASFIFSFISTGVATVLIPAYIYKKSPTAINTFISVIYFFSIVSVIFIFAFRYSIASMFSPNKLFITTVCSLMFVILISQFTNTIIGVASAYLQSENVFNLPKIIVLITNLVLTSLTLLKKNMTIYDYSLFILFTSFISMSLHIMLIKRFDFHYKVQFNLKNTDFKIMLHIFIPTIFSAGVYQITLLTDSLIATSLGEGQISLLNYSNSIMGMINMLLTTNLITFIYPKISKDIENGNNDNKVFEFFPLFTFVMVLIVVGLITIGEEGISLLYERGAFNRDFTSVIYICTIIYSISLPINMVRELVYRSLYAHGDTKLTFYNSVSASIINFVLSILFSFFIGIYGIILGTVITSIFSLSRIIYKFCKKYKIKNIEPFIFIDIMKILVTAVLTVIIIFLIQNIIIINNSILFILFYGILTVCIYLVLMLFMKVEFFKVKL</sequence>
<dbReference type="EMBL" id="CP060636">
    <property type="protein sequence ID" value="QNM12696.1"/>
    <property type="molecule type" value="Genomic_DNA"/>
</dbReference>
<dbReference type="InterPro" id="IPR051050">
    <property type="entry name" value="Lipid_II_flippase_MurJ/MviN"/>
</dbReference>
<feature type="transmembrane region" description="Helical" evidence="8">
    <location>
        <begin position="457"/>
        <end position="477"/>
    </location>
</feature>
<evidence type="ECO:0000313" key="10">
    <source>
        <dbReference type="Proteomes" id="UP000515856"/>
    </source>
</evidence>
<dbReference type="GO" id="GO:0005886">
    <property type="term" value="C:plasma membrane"/>
    <property type="evidence" value="ECO:0007669"/>
    <property type="project" value="UniProtKB-SubCell"/>
</dbReference>
<dbReference type="RefSeq" id="WP_117455553.1">
    <property type="nucleotide sequence ID" value="NZ_CP060636.1"/>
</dbReference>
<dbReference type="InterPro" id="IPR004268">
    <property type="entry name" value="MurJ"/>
</dbReference>
<evidence type="ECO:0000256" key="1">
    <source>
        <dbReference type="ARBA" id="ARBA00004651"/>
    </source>
</evidence>
<keyword evidence="10" id="KW-1185">Reference proteome</keyword>
<feature type="transmembrane region" description="Helical" evidence="8">
    <location>
        <begin position="333"/>
        <end position="354"/>
    </location>
</feature>
<keyword evidence="7 8" id="KW-0472">Membrane</keyword>
<keyword evidence="2" id="KW-1003">Cell membrane</keyword>
<feature type="transmembrane region" description="Helical" evidence="8">
    <location>
        <begin position="432"/>
        <end position="451"/>
    </location>
</feature>
<evidence type="ECO:0000256" key="7">
    <source>
        <dbReference type="ARBA" id="ARBA00023136"/>
    </source>
</evidence>
<dbReference type="AlphaFoldDB" id="A0A7G9GPG4"/>
<evidence type="ECO:0000256" key="5">
    <source>
        <dbReference type="ARBA" id="ARBA00022984"/>
    </source>
</evidence>
<feature type="transmembrane region" description="Helical" evidence="8">
    <location>
        <begin position="254"/>
        <end position="274"/>
    </location>
</feature>
<dbReference type="GO" id="GO:0015648">
    <property type="term" value="F:lipid-linked peptidoglycan transporter activity"/>
    <property type="evidence" value="ECO:0007669"/>
    <property type="project" value="TreeGrafter"/>
</dbReference>
<organism evidence="9 10">
    <name type="scientific">[Eubacterium] hominis</name>
    <dbReference type="NCBI Taxonomy" id="2764325"/>
    <lineage>
        <taxon>Bacteria</taxon>
        <taxon>Bacillati</taxon>
        <taxon>Bacillota</taxon>
        <taxon>Erysipelotrichia</taxon>
        <taxon>Erysipelotrichales</taxon>
        <taxon>Erysipelotrichaceae</taxon>
        <taxon>Amedibacillus</taxon>
    </lineage>
</organism>
<feature type="transmembrane region" description="Helical" evidence="8">
    <location>
        <begin position="49"/>
        <end position="71"/>
    </location>
</feature>
<keyword evidence="4" id="KW-0133">Cell shape</keyword>
<proteinExistence type="predicted"/>
<dbReference type="PANTHER" id="PTHR47019">
    <property type="entry name" value="LIPID II FLIPPASE MURJ"/>
    <property type="match status" value="1"/>
</dbReference>
<accession>A0A7G9GPG4</accession>
<dbReference type="GO" id="GO:0009252">
    <property type="term" value="P:peptidoglycan biosynthetic process"/>
    <property type="evidence" value="ECO:0007669"/>
    <property type="project" value="UniProtKB-KW"/>
</dbReference>
<dbReference type="KEGG" id="ehn:H9Q80_01720"/>
<feature type="transmembrane region" description="Helical" evidence="8">
    <location>
        <begin position="149"/>
        <end position="167"/>
    </location>
</feature>
<feature type="transmembrane region" description="Helical" evidence="8">
    <location>
        <begin position="366"/>
        <end position="385"/>
    </location>
</feature>
<feature type="transmembrane region" description="Helical" evidence="8">
    <location>
        <begin position="391"/>
        <end position="411"/>
    </location>
</feature>
<name>A0A7G9GPG4_9FIRM</name>
<reference evidence="9 10" key="1">
    <citation type="submission" date="2020-08" db="EMBL/GenBank/DDBJ databases">
        <authorList>
            <person name="Liu C."/>
            <person name="Sun Q."/>
        </authorList>
    </citation>
    <scope>NUCLEOTIDE SEQUENCE [LARGE SCALE GENOMIC DNA]</scope>
    <source>
        <strain evidence="9 10">NSJ-61</strain>
    </source>
</reference>
<gene>
    <name evidence="9" type="ORF">H9Q80_01720</name>
</gene>